<proteinExistence type="predicted"/>
<sequence length="154" mass="18262">MTSALDYNVDQTSEMFLKLSGQIIYRWNSSGKICKFSQRTLPKIGYSDYLKRLLLYSDCSIQCYAIVLIYLDRFTTKNEHLWLDQASLYTLTLVLLVICIKFWDDPKYSNKYFAKLGGISLRLLNEMELEVLELLNYDLFVSEDLIFRYMKYFS</sequence>
<dbReference type="Proteomes" id="UP000688137">
    <property type="component" value="Unassembled WGS sequence"/>
</dbReference>
<gene>
    <name evidence="2" type="ORF">PPRIM_AZ9-3.1.T0120050</name>
</gene>
<dbReference type="AlphaFoldDB" id="A0A8S1JZ38"/>
<evidence type="ECO:0008006" key="4">
    <source>
        <dbReference type="Google" id="ProtNLM"/>
    </source>
</evidence>
<evidence type="ECO:0000313" key="3">
    <source>
        <dbReference type="Proteomes" id="UP000688137"/>
    </source>
</evidence>
<keyword evidence="3" id="KW-1185">Reference proteome</keyword>
<dbReference type="PANTHER" id="PTHR15615:SF108">
    <property type="entry name" value="PROTEIN CNPPD1"/>
    <property type="match status" value="1"/>
</dbReference>
<organism evidence="2 3">
    <name type="scientific">Paramecium primaurelia</name>
    <dbReference type="NCBI Taxonomy" id="5886"/>
    <lineage>
        <taxon>Eukaryota</taxon>
        <taxon>Sar</taxon>
        <taxon>Alveolata</taxon>
        <taxon>Ciliophora</taxon>
        <taxon>Intramacronucleata</taxon>
        <taxon>Oligohymenophorea</taxon>
        <taxon>Peniculida</taxon>
        <taxon>Parameciidae</taxon>
        <taxon>Paramecium</taxon>
    </lineage>
</organism>
<protein>
    <recommendedName>
        <fullName evidence="4">Cyclin</fullName>
    </recommendedName>
</protein>
<evidence type="ECO:0000313" key="2">
    <source>
        <dbReference type="EMBL" id="CAD8047741.1"/>
    </source>
</evidence>
<reference evidence="2" key="1">
    <citation type="submission" date="2021-01" db="EMBL/GenBank/DDBJ databases">
        <authorList>
            <consortium name="Genoscope - CEA"/>
            <person name="William W."/>
        </authorList>
    </citation>
    <scope>NUCLEOTIDE SEQUENCE</scope>
</reference>
<comment type="caution">
    <text evidence="2">The sequence shown here is derived from an EMBL/GenBank/DDBJ whole genome shotgun (WGS) entry which is preliminary data.</text>
</comment>
<dbReference type="OMA" id="LVICIKF"/>
<evidence type="ECO:0000256" key="1">
    <source>
        <dbReference type="SAM" id="Phobius"/>
    </source>
</evidence>
<dbReference type="Pfam" id="PF08613">
    <property type="entry name" value="Cyclin"/>
    <property type="match status" value="1"/>
</dbReference>
<feature type="transmembrane region" description="Helical" evidence="1">
    <location>
        <begin position="53"/>
        <end position="71"/>
    </location>
</feature>
<feature type="transmembrane region" description="Helical" evidence="1">
    <location>
        <begin position="86"/>
        <end position="103"/>
    </location>
</feature>
<keyword evidence="1" id="KW-1133">Transmembrane helix</keyword>
<dbReference type="InterPro" id="IPR013922">
    <property type="entry name" value="Cyclin_PHO80-like"/>
</dbReference>
<keyword evidence="1" id="KW-0472">Membrane</keyword>
<dbReference type="EMBL" id="CAJJDM010000009">
    <property type="protein sequence ID" value="CAD8047741.1"/>
    <property type="molecule type" value="Genomic_DNA"/>
</dbReference>
<dbReference type="PANTHER" id="PTHR15615">
    <property type="match status" value="1"/>
</dbReference>
<name>A0A8S1JZ38_PARPR</name>
<keyword evidence="1" id="KW-0812">Transmembrane</keyword>
<dbReference type="GO" id="GO:0019901">
    <property type="term" value="F:protein kinase binding"/>
    <property type="evidence" value="ECO:0007669"/>
    <property type="project" value="InterPro"/>
</dbReference>
<accession>A0A8S1JZ38</accession>